<evidence type="ECO:0000256" key="1">
    <source>
        <dbReference type="ARBA" id="ARBA00022679"/>
    </source>
</evidence>
<comment type="caution">
    <text evidence="3">The sequence shown here is derived from an EMBL/GenBank/DDBJ whole genome shotgun (WGS) entry which is preliminary data.</text>
</comment>
<dbReference type="Proteomes" id="UP000653305">
    <property type="component" value="Unassembled WGS sequence"/>
</dbReference>
<protein>
    <submittedName>
        <fullName evidence="3">Anthocyanin 5-aromatic acyltransferase</fullName>
    </submittedName>
</protein>
<sequence>MATKIIEQCQVAPSSGAPSEQLLKLLHMDMIFLRIPNVLKTLVFYIFPCSESHFLDIIVPNLKNSLSLTLKHFPPMAAKIVIDNNSGMPVSHYIAGQDSFPLTIVISNADFVNLTGYHPRDAHLLHNFAPHLSETLSPTTKLTVAAIQVTLFPDQGVCIGLTRNHAIGDGATTVRFMQMWASINKYNGDDSHLLALGEKYLPSYDRGLVRDGDRLAMECWRQMTTRPPSATTSLSSVLSSHARRFQATFVLREAEIQQLKNLVVAVNSKKVRVSSFVVACAHLWTCLVKSAGEDVGDDERYYFGFPVDCRWRSNPPLPDNYFGNCSTIVMTESTYGKLRGREGFLAAAEAVGEAIQKTIGNGRRTMDGSVKFFVDSVERVGEMMGKRMVLVGGSSRFGLYGVDYGWGRAVKCEALQGDRSEVVYISESREYRGGIEIGVSMPKAEMDAFAASFGQGLAEATEKLWCKM</sequence>
<dbReference type="OrthoDB" id="909477at2759"/>
<evidence type="ECO:0000256" key="2">
    <source>
        <dbReference type="ARBA" id="ARBA00023315"/>
    </source>
</evidence>
<name>A0A830CVM5_9LAMI</name>
<dbReference type="EMBL" id="BMAC01000555">
    <property type="protein sequence ID" value="GFP99075.1"/>
    <property type="molecule type" value="Genomic_DNA"/>
</dbReference>
<reference evidence="3" key="1">
    <citation type="submission" date="2020-07" db="EMBL/GenBank/DDBJ databases">
        <title>Ethylene signaling mediates host invasion by parasitic plants.</title>
        <authorList>
            <person name="Yoshida S."/>
        </authorList>
    </citation>
    <scope>NUCLEOTIDE SEQUENCE</scope>
    <source>
        <strain evidence="3">Okayama</strain>
    </source>
</reference>
<organism evidence="3 4">
    <name type="scientific">Phtheirospermum japonicum</name>
    <dbReference type="NCBI Taxonomy" id="374723"/>
    <lineage>
        <taxon>Eukaryota</taxon>
        <taxon>Viridiplantae</taxon>
        <taxon>Streptophyta</taxon>
        <taxon>Embryophyta</taxon>
        <taxon>Tracheophyta</taxon>
        <taxon>Spermatophyta</taxon>
        <taxon>Magnoliopsida</taxon>
        <taxon>eudicotyledons</taxon>
        <taxon>Gunneridae</taxon>
        <taxon>Pentapetalae</taxon>
        <taxon>asterids</taxon>
        <taxon>lamiids</taxon>
        <taxon>Lamiales</taxon>
        <taxon>Orobanchaceae</taxon>
        <taxon>Orobanchaceae incertae sedis</taxon>
        <taxon>Phtheirospermum</taxon>
    </lineage>
</organism>
<dbReference type="AlphaFoldDB" id="A0A830CVM5"/>
<proteinExistence type="predicted"/>
<dbReference type="SUPFAM" id="SSF52777">
    <property type="entry name" value="CoA-dependent acyltransferases"/>
    <property type="match status" value="1"/>
</dbReference>
<gene>
    <name evidence="3" type="ORF">PHJA_002051400</name>
</gene>
<dbReference type="Gene3D" id="3.30.559.10">
    <property type="entry name" value="Chloramphenicol acetyltransferase-like domain"/>
    <property type="match status" value="2"/>
</dbReference>
<dbReference type="Pfam" id="PF02458">
    <property type="entry name" value="Transferase"/>
    <property type="match status" value="1"/>
</dbReference>
<evidence type="ECO:0000313" key="4">
    <source>
        <dbReference type="Proteomes" id="UP000653305"/>
    </source>
</evidence>
<keyword evidence="2 3" id="KW-0012">Acyltransferase</keyword>
<keyword evidence="1 3" id="KW-0808">Transferase</keyword>
<dbReference type="InterPro" id="IPR051504">
    <property type="entry name" value="Plant_metabolite_acyltrans"/>
</dbReference>
<dbReference type="PANTHER" id="PTHR31625">
    <property type="match status" value="1"/>
</dbReference>
<dbReference type="GO" id="GO:0016747">
    <property type="term" value="F:acyltransferase activity, transferring groups other than amino-acyl groups"/>
    <property type="evidence" value="ECO:0007669"/>
    <property type="project" value="UniProtKB-ARBA"/>
</dbReference>
<dbReference type="InterPro" id="IPR023213">
    <property type="entry name" value="CAT-like_dom_sf"/>
</dbReference>
<evidence type="ECO:0000313" key="3">
    <source>
        <dbReference type="EMBL" id="GFP99075.1"/>
    </source>
</evidence>
<keyword evidence="4" id="KW-1185">Reference proteome</keyword>
<accession>A0A830CVM5</accession>